<dbReference type="OrthoDB" id="2100241at2759"/>
<dbReference type="SUPFAM" id="SSF56300">
    <property type="entry name" value="Metallo-dependent phosphatases"/>
    <property type="match status" value="1"/>
</dbReference>
<gene>
    <name evidence="4" type="ORF">Malapachy_1007</name>
</gene>
<accession>A0A0M8MW19</accession>
<dbReference type="STRING" id="77020.A0A0M8MW19"/>
<dbReference type="InterPro" id="IPR052900">
    <property type="entry name" value="Phospholipid_Metab_Enz"/>
</dbReference>
<sequence>MPPPQPRPTPPTQGPSTPSKTTRITGTPSKKPSKYPSRPSTQSSSTPRKSSDTPRTAAPSTPGRSSLSKPELVNSSPSKMGMTGTPTQATRLKTTPAAKAQTPSQPPPTPSTPPSSSEIAEATKSTVRQVLSTSPRRSTWLLRVQGLASVLFRLAAFVFLRIIPGWFGFYAIHLYAIYFLAWLLYDVRARRRPSSEAFSLRSVVLGTSTKSRSLNLVHLAINTIVLLWVLDLYYAPHMFPSHRESSLRFARMGHISPTSATVHVRYPTPLPPLTGLWDTGLDDVGELTDASTINEAPLRVIWRRVADQDDNAPALNTVRDPRRWERGPLLTLTNATDWTAVAELPDLWPATKYEWRLAFVHNNTFTPMPDRPIPFMTWPDPRLSAYRKTKFAENEAPVSDAIPLDDPNHFKFAAFSCVKPDFPYHPAQFWGWNWLLRWLGLGTEQGGITSRNRIPGFDLMANHLASSSHRLSGLRFLLELGDLIYADVPRYGGPSVESYRQLYRNLFASSSFQRIYRSIPILGMYDDHEIVNNWSGGGYNEDNFLHSESAHDNEAERVDAPIGLGAGLQAWSEYVGRANPPSEAESEHYYSFQYGDSAFFVLDTRKHRTHLDTDEEERTMLGQQQRDALLDWLHKVNQTATFKFIASSVPFTSLWGGPLDLDGRTDGWSYFPHERRMLLDVLQYVPNVIILSGDRHEFASVSFRDSVLEFSTSPLSMFYIPIRTLSQEHSIDPPGEEVLLKYLPDGNYKWTELEVDTRDPQRPLVKVSVQVDGQPAWNVQIEGKPVHQPLSALGALAKSLLELLGFRNLDWF</sequence>
<dbReference type="PANTHER" id="PTHR43606:SF2">
    <property type="entry name" value="ALKALINE PHOSPHATASE FAMILY PROTEIN (AFU_ORTHOLOGUE AFUA_5G03860)"/>
    <property type="match status" value="1"/>
</dbReference>
<dbReference type="InterPro" id="IPR029052">
    <property type="entry name" value="Metallo-depent_PP-like"/>
</dbReference>
<name>A0A0M8MW19_9BASI</name>
<keyword evidence="2" id="KW-0812">Transmembrane</keyword>
<dbReference type="VEuPathDB" id="FungiDB:Malapachy_1007"/>
<feature type="transmembrane region" description="Helical" evidence="2">
    <location>
        <begin position="166"/>
        <end position="185"/>
    </location>
</feature>
<dbReference type="CDD" id="cd07389">
    <property type="entry name" value="MPP_PhoD"/>
    <property type="match status" value="1"/>
</dbReference>
<keyword evidence="2" id="KW-0472">Membrane</keyword>
<evidence type="ECO:0000256" key="1">
    <source>
        <dbReference type="SAM" id="MobiDB-lite"/>
    </source>
</evidence>
<dbReference type="InterPro" id="IPR018946">
    <property type="entry name" value="PhoD-like_MPP"/>
</dbReference>
<comment type="caution">
    <text evidence="4">The sequence shown here is derived from an EMBL/GenBank/DDBJ whole genome shotgun (WGS) entry which is preliminary data.</text>
</comment>
<feature type="region of interest" description="Disordered" evidence="1">
    <location>
        <begin position="1"/>
        <end position="130"/>
    </location>
</feature>
<feature type="transmembrane region" description="Helical" evidence="2">
    <location>
        <begin position="216"/>
        <end position="235"/>
    </location>
</feature>
<feature type="compositionally biased region" description="Low complexity" evidence="1">
    <location>
        <begin position="93"/>
        <end position="103"/>
    </location>
</feature>
<feature type="domain" description="PhoD-like phosphatase metallophosphatase" evidence="3">
    <location>
        <begin position="476"/>
        <end position="725"/>
    </location>
</feature>
<keyword evidence="2" id="KW-1133">Transmembrane helix</keyword>
<organism evidence="4 5">
    <name type="scientific">Malassezia pachydermatis</name>
    <dbReference type="NCBI Taxonomy" id="77020"/>
    <lineage>
        <taxon>Eukaryota</taxon>
        <taxon>Fungi</taxon>
        <taxon>Dikarya</taxon>
        <taxon>Basidiomycota</taxon>
        <taxon>Ustilaginomycotina</taxon>
        <taxon>Malasseziomycetes</taxon>
        <taxon>Malasseziales</taxon>
        <taxon>Malasseziaceae</taxon>
        <taxon>Malassezia</taxon>
    </lineage>
</organism>
<evidence type="ECO:0000259" key="3">
    <source>
        <dbReference type="Pfam" id="PF09423"/>
    </source>
</evidence>
<feature type="compositionally biased region" description="Polar residues" evidence="1">
    <location>
        <begin position="58"/>
        <end position="92"/>
    </location>
</feature>
<dbReference type="Pfam" id="PF09423">
    <property type="entry name" value="PhoD"/>
    <property type="match status" value="1"/>
</dbReference>
<dbReference type="InterPro" id="IPR038607">
    <property type="entry name" value="PhoD-like_sf"/>
</dbReference>
<evidence type="ECO:0000313" key="5">
    <source>
        <dbReference type="Proteomes" id="UP000037751"/>
    </source>
</evidence>
<feature type="compositionally biased region" description="Low complexity" evidence="1">
    <location>
        <begin position="14"/>
        <end position="56"/>
    </location>
</feature>
<keyword evidence="5" id="KW-1185">Reference proteome</keyword>
<dbReference type="EMBL" id="LGAV01000003">
    <property type="protein sequence ID" value="KOS14681.1"/>
    <property type="molecule type" value="Genomic_DNA"/>
</dbReference>
<dbReference type="Proteomes" id="UP000037751">
    <property type="component" value="Unassembled WGS sequence"/>
</dbReference>
<dbReference type="PANTHER" id="PTHR43606">
    <property type="entry name" value="PHOSPHATASE, PUTATIVE (AFU_ORTHOLOGUE AFUA_6G08710)-RELATED"/>
    <property type="match status" value="1"/>
</dbReference>
<dbReference type="GeneID" id="28727394"/>
<dbReference type="Gene3D" id="3.60.21.70">
    <property type="entry name" value="PhoD-like phosphatase"/>
    <property type="match status" value="1"/>
</dbReference>
<dbReference type="RefSeq" id="XP_017992313.1">
    <property type="nucleotide sequence ID" value="XM_018135519.1"/>
</dbReference>
<feature type="compositionally biased region" description="Pro residues" evidence="1">
    <location>
        <begin position="1"/>
        <end position="13"/>
    </location>
</feature>
<protein>
    <recommendedName>
        <fullName evidence="3">PhoD-like phosphatase metallophosphatase domain-containing protein</fullName>
    </recommendedName>
</protein>
<reference evidence="4 5" key="1">
    <citation type="submission" date="2015-07" db="EMBL/GenBank/DDBJ databases">
        <title>Draft Genome Sequence of Malassezia furfur CBS1878 and Malassezia pachydermatis CBS1879.</title>
        <authorList>
            <person name="Triana S."/>
            <person name="Ohm R."/>
            <person name="Gonzalez A."/>
            <person name="DeCock H."/>
            <person name="Restrepo S."/>
            <person name="Celis A."/>
        </authorList>
    </citation>
    <scope>NUCLEOTIDE SEQUENCE [LARGE SCALE GENOMIC DNA]</scope>
    <source>
        <strain evidence="4 5">CBS 1879</strain>
    </source>
</reference>
<dbReference type="AlphaFoldDB" id="A0A0M8MW19"/>
<evidence type="ECO:0000256" key="2">
    <source>
        <dbReference type="SAM" id="Phobius"/>
    </source>
</evidence>
<proteinExistence type="predicted"/>
<feature type="compositionally biased region" description="Pro residues" evidence="1">
    <location>
        <begin position="104"/>
        <end position="113"/>
    </location>
</feature>
<evidence type="ECO:0000313" key="4">
    <source>
        <dbReference type="EMBL" id="KOS14681.1"/>
    </source>
</evidence>